<keyword evidence="6" id="KW-0804">Transcription</keyword>
<dbReference type="Pfam" id="PF04082">
    <property type="entry name" value="Fungal_trans"/>
    <property type="match status" value="1"/>
</dbReference>
<evidence type="ECO:0000256" key="8">
    <source>
        <dbReference type="SAM" id="MobiDB-lite"/>
    </source>
</evidence>
<evidence type="ECO:0000313" key="11">
    <source>
        <dbReference type="Proteomes" id="UP000006757"/>
    </source>
</evidence>
<dbReference type="PROSITE" id="PS50048">
    <property type="entry name" value="ZN2_CY6_FUNGAL_2"/>
    <property type="match status" value="1"/>
</dbReference>
<evidence type="ECO:0000256" key="4">
    <source>
        <dbReference type="ARBA" id="ARBA00023015"/>
    </source>
</evidence>
<evidence type="ECO:0000256" key="2">
    <source>
        <dbReference type="ARBA" id="ARBA00022723"/>
    </source>
</evidence>
<dbReference type="GO" id="GO:0000981">
    <property type="term" value="F:DNA-binding transcription factor activity, RNA polymerase II-specific"/>
    <property type="evidence" value="ECO:0007669"/>
    <property type="project" value="InterPro"/>
</dbReference>
<evidence type="ECO:0000259" key="9">
    <source>
        <dbReference type="PROSITE" id="PS50048"/>
    </source>
</evidence>
<comment type="caution">
    <text evidence="10">The sequence shown here is derived from an EMBL/GenBank/DDBJ whole genome shotgun (WGS) entry which is preliminary data.</text>
</comment>
<dbReference type="eggNOG" id="ENOG502QW0K">
    <property type="taxonomic scope" value="Eukaryota"/>
</dbReference>
<evidence type="ECO:0000256" key="5">
    <source>
        <dbReference type="ARBA" id="ARBA00023125"/>
    </source>
</evidence>
<feature type="compositionally biased region" description="Pro residues" evidence="8">
    <location>
        <begin position="132"/>
        <end position="147"/>
    </location>
</feature>
<dbReference type="SUPFAM" id="SSF57701">
    <property type="entry name" value="Zn2/Cys6 DNA-binding domain"/>
    <property type="match status" value="1"/>
</dbReference>
<keyword evidence="4" id="KW-0805">Transcription regulation</keyword>
<dbReference type="Proteomes" id="UP000006757">
    <property type="component" value="Unassembled WGS sequence"/>
</dbReference>
<feature type="compositionally biased region" description="Low complexity" evidence="8">
    <location>
        <begin position="68"/>
        <end position="83"/>
    </location>
</feature>
<feature type="region of interest" description="Disordered" evidence="8">
    <location>
        <begin position="110"/>
        <end position="154"/>
    </location>
</feature>
<dbReference type="OrthoDB" id="2154091at2759"/>
<evidence type="ECO:0000256" key="7">
    <source>
        <dbReference type="ARBA" id="ARBA00023242"/>
    </source>
</evidence>
<comment type="subcellular location">
    <subcellularLocation>
        <location evidence="1">Nucleus</location>
    </subcellularLocation>
</comment>
<dbReference type="AlphaFoldDB" id="K1VRM8"/>
<evidence type="ECO:0000256" key="1">
    <source>
        <dbReference type="ARBA" id="ARBA00004123"/>
    </source>
</evidence>
<dbReference type="OMA" id="RKVTWWG"/>
<dbReference type="STRING" id="1220162.K1VRM8"/>
<dbReference type="Pfam" id="PF00172">
    <property type="entry name" value="Zn_clus"/>
    <property type="match status" value="1"/>
</dbReference>
<dbReference type="CDD" id="cd12148">
    <property type="entry name" value="fungal_TF_MHR"/>
    <property type="match status" value="1"/>
</dbReference>
<organism evidence="10 11">
    <name type="scientific">Trichosporon asahii var. asahii (strain CBS 8904)</name>
    <name type="common">Yeast</name>
    <dbReference type="NCBI Taxonomy" id="1220162"/>
    <lineage>
        <taxon>Eukaryota</taxon>
        <taxon>Fungi</taxon>
        <taxon>Dikarya</taxon>
        <taxon>Basidiomycota</taxon>
        <taxon>Agaricomycotina</taxon>
        <taxon>Tremellomycetes</taxon>
        <taxon>Trichosporonales</taxon>
        <taxon>Trichosporonaceae</taxon>
        <taxon>Trichosporon</taxon>
    </lineage>
</organism>
<dbReference type="InterPro" id="IPR036864">
    <property type="entry name" value="Zn2-C6_fun-type_DNA-bd_sf"/>
</dbReference>
<evidence type="ECO:0000313" key="10">
    <source>
        <dbReference type="EMBL" id="EKD03231.1"/>
    </source>
</evidence>
<dbReference type="SMART" id="SM00066">
    <property type="entry name" value="GAL4"/>
    <property type="match status" value="1"/>
</dbReference>
<evidence type="ECO:0000256" key="6">
    <source>
        <dbReference type="ARBA" id="ARBA00023163"/>
    </source>
</evidence>
<dbReference type="GO" id="GO:0003677">
    <property type="term" value="F:DNA binding"/>
    <property type="evidence" value="ECO:0007669"/>
    <property type="project" value="UniProtKB-KW"/>
</dbReference>
<evidence type="ECO:0000256" key="3">
    <source>
        <dbReference type="ARBA" id="ARBA00022833"/>
    </source>
</evidence>
<dbReference type="GO" id="GO:0005634">
    <property type="term" value="C:nucleus"/>
    <property type="evidence" value="ECO:0007669"/>
    <property type="project" value="UniProtKB-SubCell"/>
</dbReference>
<dbReference type="EMBL" id="AMBO01000261">
    <property type="protein sequence ID" value="EKD03231.1"/>
    <property type="molecule type" value="Genomic_DNA"/>
</dbReference>
<dbReference type="PANTHER" id="PTHR31313:SF81">
    <property type="entry name" value="TY1 ENHANCER ACTIVATOR"/>
    <property type="match status" value="1"/>
</dbReference>
<dbReference type="Gene3D" id="4.10.240.10">
    <property type="entry name" value="Zn(2)-C6 fungal-type DNA-binding domain"/>
    <property type="match status" value="1"/>
</dbReference>
<keyword evidence="2" id="KW-0479">Metal-binding</keyword>
<reference evidence="10 11" key="1">
    <citation type="journal article" date="2012" name="Eukaryot. Cell">
        <title>Genome sequence of the Trichosporon asahii environmental strain CBS 8904.</title>
        <authorList>
            <person name="Yang R.Y."/>
            <person name="Li H.T."/>
            <person name="Zhu H."/>
            <person name="Zhou G.P."/>
            <person name="Wang M."/>
            <person name="Wang L."/>
        </authorList>
    </citation>
    <scope>NUCLEOTIDE SEQUENCE [LARGE SCALE GENOMIC DNA]</scope>
    <source>
        <strain evidence="10 11">CBS 8904</strain>
    </source>
</reference>
<dbReference type="PANTHER" id="PTHR31313">
    <property type="entry name" value="TY1 ENHANCER ACTIVATOR"/>
    <property type="match status" value="1"/>
</dbReference>
<keyword evidence="11" id="KW-1185">Reference proteome</keyword>
<keyword evidence="3" id="KW-0862">Zinc</keyword>
<dbReference type="CDD" id="cd00067">
    <property type="entry name" value="GAL4"/>
    <property type="match status" value="1"/>
</dbReference>
<dbReference type="InterPro" id="IPR001138">
    <property type="entry name" value="Zn2Cys6_DnaBD"/>
</dbReference>
<feature type="domain" description="Zn(2)-C6 fungal-type" evidence="9">
    <location>
        <begin position="18"/>
        <end position="39"/>
    </location>
</feature>
<dbReference type="InterPro" id="IPR007219">
    <property type="entry name" value="XnlR_reg_dom"/>
</dbReference>
<gene>
    <name evidence="10" type="ORF">A1Q2_02452</name>
</gene>
<dbReference type="InParanoid" id="K1VRM8"/>
<name>K1VRM8_TRIAC</name>
<keyword evidence="7" id="KW-0539">Nucleus</keyword>
<feature type="compositionally biased region" description="Low complexity" evidence="8">
    <location>
        <begin position="122"/>
        <end position="131"/>
    </location>
</feature>
<dbReference type="GO" id="GO:0008270">
    <property type="term" value="F:zinc ion binding"/>
    <property type="evidence" value="ECO:0007669"/>
    <property type="project" value="InterPro"/>
</dbReference>
<proteinExistence type="predicted"/>
<dbReference type="GO" id="GO:0006351">
    <property type="term" value="P:DNA-templated transcription"/>
    <property type="evidence" value="ECO:0007669"/>
    <property type="project" value="InterPro"/>
</dbReference>
<dbReference type="InterPro" id="IPR051615">
    <property type="entry name" value="Transcr_Regulatory_Elem"/>
</dbReference>
<dbReference type="HOGENOM" id="CLU_007003_2_1_1"/>
<protein>
    <submittedName>
        <fullName evidence="10">Transcription factor</fullName>
    </submittedName>
</protein>
<sequence>MSASPPSPPRKRSNISQACRNCRHRKKKCDGQKPVCRTCQAYKADWRKNISRSEANALRARIAELESQLRQSRSRSPPSLSSSTFPGQADTTMWDSLVDVAITAGVQPVASHDAAPLPPPSVSSVPPQRSAPLPPSANPPPAPPEIGVPPSDLRNGIAASILPARRSPSADDLEGYIGRLRVHAPMSAFRHDSLPEPAQDATTPYEQTDDRTWARFLPDSLFFTRAQHDQAVDRFFRYAASWGQRATPHLFFRDMEIALSTPQESELPVVAPNYSPLLHNMILAVGLGFVDDEHLRALVTRRVFMQEGDRHLNRECANPSVATVQALAIRGSFMSTMGDYSIGWVNHGLANRLCYAPKGKLKPEAAVQRNVTFWSCYCQELPSGAHASLPSPRPDPATDDVMWIWPPGKYQSLPPQKSYLSLTFVHTTHLMQIASQISRTVYTGRAEKLSLVESGTVQRFCALPAPLTLDVNRSEPVLPHILSLHMGWAWVVALLYQPFSQVMPLHSHDGYQSIGTVALTLATLWDEQHSLRFTPPTTTAIIYCAGTCFLLAAAQAASPAQSTAAFQKVYAALAFLDKIGSTWGSGRRQAGILRDMLNECAKASMELPAVVGDLSRGWESSPTASFQCNTVQGDEEFDAFIQSLLSQSTAPLGEGDFMTGLEGFL</sequence>
<feature type="region of interest" description="Disordered" evidence="8">
    <location>
        <begin position="68"/>
        <end position="88"/>
    </location>
</feature>
<keyword evidence="5" id="KW-0238">DNA-binding</keyword>
<accession>K1VRM8</accession>